<proteinExistence type="predicted"/>
<evidence type="ECO:0000256" key="1">
    <source>
        <dbReference type="SAM" id="MobiDB-lite"/>
    </source>
</evidence>
<dbReference type="Proteomes" id="UP000187085">
    <property type="component" value="Unassembled WGS sequence"/>
</dbReference>
<comment type="caution">
    <text evidence="2">The sequence shown here is derived from an EMBL/GenBank/DDBJ whole genome shotgun (WGS) entry which is preliminary data.</text>
</comment>
<dbReference type="AlphaFoldDB" id="A0A1R1LHN0"/>
<sequence length="483" mass="49052">MPLAIFGDSTADHVAGLERLRGPVTVVRRCVELAELLAVCESGLAEVALIAGQLVDVPGHLLDRMTRAGIPVLVLTADREQVGRLTDLGARVLPPAITASDLAAAVVAAVADPRPRPGSGAAPGSTATGQRAAGTDPDGAAAGAAGGDPGGAFADPGADGPGHPPAAVPDTVDTVDGDDAGVVIAVWGPAGAPGRSTVAVNLAAELAAALGTAYLVDVDTYGSSTAVMLGLLDETAPLAQACRLADQGLLDTTALHRVAADVVIGGGRLRALTGITRPDRWPELRSSALGAVLNLCRTTARATVVDCGFCLEADEELSFDTVAPRRNGATLRSLELADVVLAVGAADAIGLPRLVKGIADLTEAVPTATPVVAINKVRRESVGRGSRQQVRAAWERYGPDLPIAVLLPADPAADAALLGGTVLRESAPGSALRAGIRALAPTGLGLRPVDDAARRRWFRRPATAPDEAGHLHKNATDGWARRS</sequence>
<feature type="region of interest" description="Disordered" evidence="1">
    <location>
        <begin position="113"/>
        <end position="171"/>
    </location>
</feature>
<feature type="compositionally biased region" description="Low complexity" evidence="1">
    <location>
        <begin position="113"/>
        <end position="143"/>
    </location>
</feature>
<dbReference type="STRING" id="554083.BKD30_03930"/>
<dbReference type="EMBL" id="MRDE01000017">
    <property type="protein sequence ID" value="OMH27048.1"/>
    <property type="molecule type" value="Genomic_DNA"/>
</dbReference>
<evidence type="ECO:0008006" key="4">
    <source>
        <dbReference type="Google" id="ProtNLM"/>
    </source>
</evidence>
<organism evidence="2 3">
    <name type="scientific">Tersicoccus phoenicis</name>
    <dbReference type="NCBI Taxonomy" id="554083"/>
    <lineage>
        <taxon>Bacteria</taxon>
        <taxon>Bacillati</taxon>
        <taxon>Actinomycetota</taxon>
        <taxon>Actinomycetes</taxon>
        <taxon>Micrococcales</taxon>
        <taxon>Micrococcaceae</taxon>
        <taxon>Tersicoccus</taxon>
    </lineage>
</organism>
<evidence type="ECO:0000313" key="2">
    <source>
        <dbReference type="EMBL" id="OMH27048.1"/>
    </source>
</evidence>
<reference evidence="2 3" key="1">
    <citation type="submission" date="2016-12" db="EMBL/GenBank/DDBJ databases">
        <title>Draft genome of Tersicoccus phoenicis 1P05MA.</title>
        <authorList>
            <person name="Nakajima Y."/>
            <person name="Yoshizawa S."/>
            <person name="Nakamura K."/>
            <person name="Ogura Y."/>
            <person name="Hayashi T."/>
            <person name="Kogure K."/>
        </authorList>
    </citation>
    <scope>NUCLEOTIDE SEQUENCE [LARGE SCALE GENOMIC DNA]</scope>
    <source>
        <strain evidence="2 3">1p05MA</strain>
    </source>
</reference>
<evidence type="ECO:0000313" key="3">
    <source>
        <dbReference type="Proteomes" id="UP000187085"/>
    </source>
</evidence>
<feature type="region of interest" description="Disordered" evidence="1">
    <location>
        <begin position="460"/>
        <end position="483"/>
    </location>
</feature>
<name>A0A1R1LHN0_9MICC</name>
<gene>
    <name evidence="2" type="ORF">BKD30_03930</name>
</gene>
<keyword evidence="3" id="KW-1185">Reference proteome</keyword>
<protein>
    <recommendedName>
        <fullName evidence="4">CobQ/CobB/MinD/ParA nucleotide binding domain-containing protein</fullName>
    </recommendedName>
</protein>
<accession>A0A1R1LHN0</accession>
<dbReference type="InterPro" id="IPR027417">
    <property type="entry name" value="P-loop_NTPase"/>
</dbReference>
<dbReference type="Gene3D" id="3.40.50.300">
    <property type="entry name" value="P-loop containing nucleotide triphosphate hydrolases"/>
    <property type="match status" value="1"/>
</dbReference>
<dbReference type="SUPFAM" id="SSF52540">
    <property type="entry name" value="P-loop containing nucleoside triphosphate hydrolases"/>
    <property type="match status" value="1"/>
</dbReference>